<evidence type="ECO:0000256" key="3">
    <source>
        <dbReference type="ARBA" id="ARBA00022801"/>
    </source>
</evidence>
<dbReference type="AlphaFoldDB" id="A0A844H377"/>
<evidence type="ECO:0000259" key="8">
    <source>
        <dbReference type="Pfam" id="PF01435"/>
    </source>
</evidence>
<evidence type="ECO:0000256" key="7">
    <source>
        <dbReference type="SAM" id="SignalP"/>
    </source>
</evidence>
<keyword evidence="2" id="KW-0479">Metal-binding</keyword>
<keyword evidence="1 6" id="KW-0645">Protease</keyword>
<evidence type="ECO:0000256" key="4">
    <source>
        <dbReference type="ARBA" id="ARBA00022833"/>
    </source>
</evidence>
<sequence length="276" mass="30678">MFKYYRKLVYLLTSIFVASSLIITDVQPSNAIPWQELIFRGIQLIQINNISDQQEREIGGQIRQQLISQGKVKLYRDENLSAYVNQIGRRLVAVSGRPNIPYRFEIVDNPQVNAFATMGGYIYLHTGLITAADNEAELASVIAHEIGHVVARHSQKQMQQQAVTQGLLSVAGLDRTQVVQLGVALAVDLPYSRQDEYEADTLGLEMLKGAGYAPQAMVDFMRKLAKTGGRTPTLLSTHPASGDRAIALEQKIPASRGYQGDGLDEQAYRYQIRSLL</sequence>
<dbReference type="InterPro" id="IPR001915">
    <property type="entry name" value="Peptidase_M48"/>
</dbReference>
<keyword evidence="3 6" id="KW-0378">Hydrolase</keyword>
<proteinExistence type="inferred from homology"/>
<gene>
    <name evidence="9" type="ORF">GGC33_17045</name>
</gene>
<comment type="cofactor">
    <cofactor evidence="6">
        <name>Zn(2+)</name>
        <dbReference type="ChEBI" id="CHEBI:29105"/>
    </cofactor>
    <text evidence="6">Binds 1 zinc ion per subunit.</text>
</comment>
<dbReference type="GO" id="GO:0004222">
    <property type="term" value="F:metalloendopeptidase activity"/>
    <property type="evidence" value="ECO:0007669"/>
    <property type="project" value="InterPro"/>
</dbReference>
<accession>A0A844H377</accession>
<feature type="domain" description="Peptidase M48" evidence="8">
    <location>
        <begin position="81"/>
        <end position="250"/>
    </location>
</feature>
<comment type="similarity">
    <text evidence="6">Belongs to the peptidase M48 family.</text>
</comment>
<evidence type="ECO:0000256" key="5">
    <source>
        <dbReference type="ARBA" id="ARBA00023049"/>
    </source>
</evidence>
<name>A0A844H377_9CHRO</name>
<dbReference type="PANTHER" id="PTHR22726">
    <property type="entry name" value="METALLOENDOPEPTIDASE OMA1"/>
    <property type="match status" value="1"/>
</dbReference>
<dbReference type="Proteomes" id="UP000437131">
    <property type="component" value="Unassembled WGS sequence"/>
</dbReference>
<evidence type="ECO:0000313" key="10">
    <source>
        <dbReference type="Proteomes" id="UP000437131"/>
    </source>
</evidence>
<dbReference type="GO" id="GO:0046872">
    <property type="term" value="F:metal ion binding"/>
    <property type="evidence" value="ECO:0007669"/>
    <property type="project" value="UniProtKB-KW"/>
</dbReference>
<evidence type="ECO:0000313" key="9">
    <source>
        <dbReference type="EMBL" id="MTF40616.1"/>
    </source>
</evidence>
<reference evidence="9 10" key="1">
    <citation type="submission" date="2019-11" db="EMBL/GenBank/DDBJ databases">
        <title>Isolation of a new High Light Tolerant Cyanobacteria.</title>
        <authorList>
            <person name="Dobson Z."/>
            <person name="Vaughn N."/>
            <person name="Vaughn M."/>
            <person name="Fromme P."/>
            <person name="Mazor Y."/>
        </authorList>
    </citation>
    <scope>NUCLEOTIDE SEQUENCE [LARGE SCALE GENOMIC DNA]</scope>
    <source>
        <strain evidence="9 10">0216</strain>
    </source>
</reference>
<protein>
    <submittedName>
        <fullName evidence="9">M48 family metalloprotease</fullName>
    </submittedName>
</protein>
<dbReference type="Gene3D" id="3.30.2010.10">
    <property type="entry name" value="Metalloproteases ('zincins'), catalytic domain"/>
    <property type="match status" value="1"/>
</dbReference>
<dbReference type="InterPro" id="IPR051156">
    <property type="entry name" value="Mito/Outer_Membr_Metalloprot"/>
</dbReference>
<evidence type="ECO:0000256" key="6">
    <source>
        <dbReference type="RuleBase" id="RU003983"/>
    </source>
</evidence>
<dbReference type="Pfam" id="PF01435">
    <property type="entry name" value="Peptidase_M48"/>
    <property type="match status" value="1"/>
</dbReference>
<feature type="chain" id="PRO_5032603886" evidence="7">
    <location>
        <begin position="24"/>
        <end position="276"/>
    </location>
</feature>
<keyword evidence="7" id="KW-0732">Signal</keyword>
<feature type="signal peptide" evidence="7">
    <location>
        <begin position="1"/>
        <end position="23"/>
    </location>
</feature>
<dbReference type="CDD" id="cd07333">
    <property type="entry name" value="M48C_bepA_like"/>
    <property type="match status" value="1"/>
</dbReference>
<dbReference type="GO" id="GO:0016020">
    <property type="term" value="C:membrane"/>
    <property type="evidence" value="ECO:0007669"/>
    <property type="project" value="TreeGrafter"/>
</dbReference>
<dbReference type="RefSeq" id="WP_015219872.1">
    <property type="nucleotide sequence ID" value="NZ_WMIA01000038.1"/>
</dbReference>
<keyword evidence="5 6" id="KW-0482">Metalloprotease</keyword>
<dbReference type="GO" id="GO:0051603">
    <property type="term" value="P:proteolysis involved in protein catabolic process"/>
    <property type="evidence" value="ECO:0007669"/>
    <property type="project" value="TreeGrafter"/>
</dbReference>
<evidence type="ECO:0000256" key="1">
    <source>
        <dbReference type="ARBA" id="ARBA00022670"/>
    </source>
</evidence>
<keyword evidence="4 6" id="KW-0862">Zinc</keyword>
<organism evidence="9 10">
    <name type="scientific">Cyanobacterium aponinum 0216</name>
    <dbReference type="NCBI Taxonomy" id="2676140"/>
    <lineage>
        <taxon>Bacteria</taxon>
        <taxon>Bacillati</taxon>
        <taxon>Cyanobacteriota</taxon>
        <taxon>Cyanophyceae</taxon>
        <taxon>Oscillatoriophycideae</taxon>
        <taxon>Chroococcales</taxon>
        <taxon>Geminocystaceae</taxon>
        <taxon>Cyanobacterium</taxon>
    </lineage>
</organism>
<dbReference type="EMBL" id="WMIA01000038">
    <property type="protein sequence ID" value="MTF40616.1"/>
    <property type="molecule type" value="Genomic_DNA"/>
</dbReference>
<comment type="caution">
    <text evidence="9">The sequence shown here is derived from an EMBL/GenBank/DDBJ whole genome shotgun (WGS) entry which is preliminary data.</text>
</comment>
<dbReference type="PANTHER" id="PTHR22726:SF1">
    <property type="entry name" value="METALLOENDOPEPTIDASE OMA1, MITOCHONDRIAL"/>
    <property type="match status" value="1"/>
</dbReference>
<evidence type="ECO:0000256" key="2">
    <source>
        <dbReference type="ARBA" id="ARBA00022723"/>
    </source>
</evidence>